<evidence type="ECO:0000256" key="8">
    <source>
        <dbReference type="SAM" id="Phobius"/>
    </source>
</evidence>
<feature type="region of interest" description="Disordered" evidence="7">
    <location>
        <begin position="428"/>
        <end position="459"/>
    </location>
</feature>
<dbReference type="NCBIfam" id="TIGR01167">
    <property type="entry name" value="LPXTG_anchor"/>
    <property type="match status" value="1"/>
</dbReference>
<accession>A0A2A5RY90</accession>
<dbReference type="Gene3D" id="2.60.40.3890">
    <property type="match status" value="1"/>
</dbReference>
<dbReference type="PANTHER" id="PTHR46652:SF3">
    <property type="entry name" value="LEUCINE-RICH REPEAT-CONTAINING PROTEIN 9"/>
    <property type="match status" value="1"/>
</dbReference>
<keyword evidence="4" id="KW-0732">Signal</keyword>
<evidence type="ECO:0000259" key="9">
    <source>
        <dbReference type="PROSITE" id="PS50847"/>
    </source>
</evidence>
<name>A0A2A5RY90_9LACT</name>
<keyword evidence="2" id="KW-0964">Secreted</keyword>
<evidence type="ECO:0000256" key="6">
    <source>
        <dbReference type="ARBA" id="ARBA00023088"/>
    </source>
</evidence>
<dbReference type="SUPFAM" id="SSF52058">
    <property type="entry name" value="L domain-like"/>
    <property type="match status" value="1"/>
</dbReference>
<dbReference type="InterPro" id="IPR019931">
    <property type="entry name" value="LPXTG_anchor"/>
</dbReference>
<keyword evidence="6" id="KW-0572">Peptidoglycan-anchor</keyword>
<keyword evidence="8" id="KW-1133">Transmembrane helix</keyword>
<evidence type="ECO:0000256" key="2">
    <source>
        <dbReference type="ARBA" id="ARBA00022525"/>
    </source>
</evidence>
<feature type="compositionally biased region" description="Polar residues" evidence="7">
    <location>
        <begin position="442"/>
        <end position="457"/>
    </location>
</feature>
<dbReference type="AlphaFoldDB" id="A0A2A5RY90"/>
<keyword evidence="8" id="KW-0812">Transmembrane</keyword>
<proteinExistence type="predicted"/>
<dbReference type="Gene3D" id="3.10.20.320">
    <property type="entry name" value="Putative peptidoglycan bound protein (lpxtg motif)"/>
    <property type="match status" value="2"/>
</dbReference>
<evidence type="ECO:0000313" key="11">
    <source>
        <dbReference type="Proteomes" id="UP000218282"/>
    </source>
</evidence>
<dbReference type="Proteomes" id="UP000218282">
    <property type="component" value="Unassembled WGS sequence"/>
</dbReference>
<keyword evidence="1" id="KW-0134">Cell wall</keyword>
<keyword evidence="5" id="KW-0677">Repeat</keyword>
<dbReference type="Pfam" id="PF06458">
    <property type="entry name" value="MucBP"/>
    <property type="match status" value="2"/>
</dbReference>
<evidence type="ECO:0000256" key="1">
    <source>
        <dbReference type="ARBA" id="ARBA00022512"/>
    </source>
</evidence>
<dbReference type="EMBL" id="JXJW01000012">
    <property type="protein sequence ID" value="PCS06183.1"/>
    <property type="molecule type" value="Genomic_DNA"/>
</dbReference>
<evidence type="ECO:0000256" key="3">
    <source>
        <dbReference type="ARBA" id="ARBA00022614"/>
    </source>
</evidence>
<keyword evidence="11" id="KW-1185">Reference proteome</keyword>
<evidence type="ECO:0000313" key="10">
    <source>
        <dbReference type="EMBL" id="PCS06183.1"/>
    </source>
</evidence>
<feature type="domain" description="Gram-positive cocci surface proteins LPxTG" evidence="9">
    <location>
        <begin position="456"/>
        <end position="490"/>
    </location>
</feature>
<dbReference type="PROSITE" id="PS50847">
    <property type="entry name" value="GRAM_POS_ANCHORING"/>
    <property type="match status" value="1"/>
</dbReference>
<reference evidence="10 11" key="1">
    <citation type="submission" date="2014-12" db="EMBL/GenBank/DDBJ databases">
        <title>Draft genome sequences of 10 type strains of Lactococcus.</title>
        <authorList>
            <person name="Sun Z."/>
            <person name="Zhong Z."/>
            <person name="Liu W."/>
            <person name="Zhang W."/>
            <person name="Zhang H."/>
        </authorList>
    </citation>
    <scope>NUCLEOTIDE SEQUENCE [LARGE SCALE GENOMIC DNA]</scope>
    <source>
        <strain evidence="10 11">DSM 6634</strain>
    </source>
</reference>
<protein>
    <recommendedName>
        <fullName evidence="9">Gram-positive cocci surface proteins LPxTG domain-containing protein</fullName>
    </recommendedName>
</protein>
<keyword evidence="8" id="KW-0472">Membrane</keyword>
<evidence type="ECO:0000256" key="7">
    <source>
        <dbReference type="SAM" id="MobiDB-lite"/>
    </source>
</evidence>
<dbReference type="Pfam" id="PF22122">
    <property type="entry name" value="InlK_D2"/>
    <property type="match status" value="1"/>
</dbReference>
<dbReference type="InterPro" id="IPR050836">
    <property type="entry name" value="SDS22/Internalin_LRR"/>
</dbReference>
<dbReference type="Gene3D" id="3.80.10.10">
    <property type="entry name" value="Ribonuclease Inhibitor"/>
    <property type="match status" value="1"/>
</dbReference>
<evidence type="ECO:0000256" key="5">
    <source>
        <dbReference type="ARBA" id="ARBA00022737"/>
    </source>
</evidence>
<comment type="caution">
    <text evidence="10">The sequence shown here is derived from an EMBL/GenBank/DDBJ whole genome shotgun (WGS) entry which is preliminary data.</text>
</comment>
<dbReference type="InterPro" id="IPR009459">
    <property type="entry name" value="MucBP_dom"/>
</dbReference>
<sequence length="490" mass="53349">MEKLTSLRITKMTSPTLISDLSGLEYATNLLTFSIIDKSALTDFSPLEQLTNLTYVTLQTNALTSANFPDLSKSQGIKFLDLTATGIDDAVLPKIAKLRELNSLHLDQNMGITTIEPLKDLPNLQVLFIQFCGVTDFRSVVEFPALKNLSAFGQNTGRGDEPTDISRSKLVYDTNSKTVFIPFAMMPNRLTNFDGYIPPFTTSSSASNTYLDFNGEQLPANRLQITDLGITVLDVSEAAYTQLNTLVYNPRVNNPYGSYAVPEGLDFYAISAGTYLHQFNINDDGAPITVSYMDENGQTLLPDKQINGFVGKEYAVAAEMIPDYQLVNVVGATSGVFSNDAQTVTFVYKKLGGVSKLGEVMVSYVDLDGNEIAPTEKMSGNVGDAYQTEQLDIKDYTFKEVKGAPTGLFSDKALVVTYVYTKNTTAKDPDKAEQNKVAGERASSTSDASKDGSQSLPKTGESRHMAVILTGIALLSGAAACLIKLRRKKR</sequence>
<gene>
    <name evidence="10" type="ORF">RU86_GL000415</name>
</gene>
<dbReference type="InterPro" id="IPR054360">
    <property type="entry name" value="InlK_D2"/>
</dbReference>
<feature type="transmembrane region" description="Helical" evidence="8">
    <location>
        <begin position="465"/>
        <end position="485"/>
    </location>
</feature>
<dbReference type="InterPro" id="IPR032675">
    <property type="entry name" value="LRR_dom_sf"/>
</dbReference>
<organism evidence="10 11">
    <name type="scientific">Pseudolactococcus piscium</name>
    <dbReference type="NCBI Taxonomy" id="1364"/>
    <lineage>
        <taxon>Bacteria</taxon>
        <taxon>Bacillati</taxon>
        <taxon>Bacillota</taxon>
        <taxon>Bacilli</taxon>
        <taxon>Lactobacillales</taxon>
        <taxon>Streptococcaceae</taxon>
        <taxon>Pseudolactococcus</taxon>
    </lineage>
</organism>
<evidence type="ECO:0000256" key="4">
    <source>
        <dbReference type="ARBA" id="ARBA00022729"/>
    </source>
</evidence>
<keyword evidence="3" id="KW-0433">Leucine-rich repeat</keyword>
<dbReference type="PANTHER" id="PTHR46652">
    <property type="entry name" value="LEUCINE-RICH REPEAT AND IQ DOMAIN-CONTAINING PROTEIN 1-RELATED"/>
    <property type="match status" value="1"/>
</dbReference>